<keyword evidence="2" id="KW-0813">Transport</keyword>
<dbReference type="CDD" id="cd14773">
    <property type="entry name" value="TrHb2_PhHbO-like_O"/>
    <property type="match status" value="1"/>
</dbReference>
<dbReference type="GO" id="GO:0046872">
    <property type="term" value="F:metal ion binding"/>
    <property type="evidence" value="ECO:0007669"/>
    <property type="project" value="UniProtKB-KW"/>
</dbReference>
<reference evidence="7 8" key="1">
    <citation type="submission" date="2018-10" db="EMBL/GenBank/DDBJ databases">
        <title>Pseudomonas sp. GL14 genome.</title>
        <authorList>
            <person name="Peng J."/>
            <person name="Liu Z.-P."/>
        </authorList>
    </citation>
    <scope>NUCLEOTIDE SEQUENCE [LARGE SCALE GENOMIC DNA]</scope>
    <source>
        <strain evidence="7 8">GL14</strain>
    </source>
</reference>
<dbReference type="AlphaFoldDB" id="A0AA41WFB0"/>
<dbReference type="SUPFAM" id="SSF46458">
    <property type="entry name" value="Globin-like"/>
    <property type="match status" value="1"/>
</dbReference>
<evidence type="ECO:0000313" key="6">
    <source>
        <dbReference type="EMBL" id="MCO7544469.1"/>
    </source>
</evidence>
<evidence type="ECO:0000256" key="3">
    <source>
        <dbReference type="ARBA" id="ARBA00022617"/>
    </source>
</evidence>
<dbReference type="Proteomes" id="UP000269134">
    <property type="component" value="Unassembled WGS sequence"/>
</dbReference>
<dbReference type="Gene3D" id="1.10.490.10">
    <property type="entry name" value="Globins"/>
    <property type="match status" value="1"/>
</dbReference>
<dbReference type="InterPro" id="IPR019795">
    <property type="entry name" value="Globin_bac-like_CS"/>
</dbReference>
<proteinExistence type="predicted"/>
<comment type="cofactor">
    <cofactor evidence="1">
        <name>heme</name>
        <dbReference type="ChEBI" id="CHEBI:30413"/>
    </cofactor>
</comment>
<keyword evidence="5" id="KW-0408">Iron</keyword>
<reference evidence="6" key="2">
    <citation type="submission" date="2022-06" db="EMBL/GenBank/DDBJ databases">
        <title>Detection of beta-lactamases in bacteria of animal origin.</title>
        <authorList>
            <person name="Mlynarcik P."/>
            <person name="Zdarska V."/>
            <person name="Chudobova H."/>
            <person name="Prochazkova P."/>
            <person name="Hricova K."/>
            <person name="Mezerova K."/>
            <person name="Bardon J."/>
            <person name="Dolejska M."/>
            <person name="Sukkar I."/>
            <person name="Kolar M."/>
        </authorList>
    </citation>
    <scope>NUCLEOTIDE SEQUENCE</scope>
    <source>
        <strain evidence="6">S 300-3</strain>
    </source>
</reference>
<evidence type="ECO:0000256" key="4">
    <source>
        <dbReference type="ARBA" id="ARBA00022723"/>
    </source>
</evidence>
<comment type="caution">
    <text evidence="6">The sequence shown here is derived from an EMBL/GenBank/DDBJ whole genome shotgun (WGS) entry which is preliminary data.</text>
</comment>
<dbReference type="InterPro" id="IPR001486">
    <property type="entry name" value="Hemoglobin_trunc"/>
</dbReference>
<evidence type="ECO:0000313" key="8">
    <source>
        <dbReference type="Proteomes" id="UP000269134"/>
    </source>
</evidence>
<keyword evidence="3" id="KW-0349">Heme</keyword>
<dbReference type="GO" id="GO:0019825">
    <property type="term" value="F:oxygen binding"/>
    <property type="evidence" value="ECO:0007669"/>
    <property type="project" value="InterPro"/>
</dbReference>
<evidence type="ECO:0000256" key="1">
    <source>
        <dbReference type="ARBA" id="ARBA00001971"/>
    </source>
</evidence>
<organism evidence="6 9">
    <name type="scientific">Stutzerimonas nitrititolerans</name>
    <dbReference type="NCBI Taxonomy" id="2482751"/>
    <lineage>
        <taxon>Bacteria</taxon>
        <taxon>Pseudomonadati</taxon>
        <taxon>Pseudomonadota</taxon>
        <taxon>Gammaproteobacteria</taxon>
        <taxon>Pseudomonadales</taxon>
        <taxon>Pseudomonadaceae</taxon>
        <taxon>Stutzerimonas</taxon>
    </lineage>
</organism>
<protein>
    <submittedName>
        <fullName evidence="6 7">Globin</fullName>
    </submittedName>
</protein>
<evidence type="ECO:0000313" key="7">
    <source>
        <dbReference type="EMBL" id="RMI00936.1"/>
    </source>
</evidence>
<dbReference type="PROSITE" id="PS01213">
    <property type="entry name" value="GLOBIN_FAM_2"/>
    <property type="match status" value="1"/>
</dbReference>
<name>A0AA41WFB0_9GAMM</name>
<gene>
    <name evidence="7" type="ORF">EA795_10945</name>
    <name evidence="6" type="ORF">NJF43_06820</name>
</gene>
<dbReference type="Proteomes" id="UP001165292">
    <property type="component" value="Unassembled WGS sequence"/>
</dbReference>
<dbReference type="EMBL" id="RFFL01000007">
    <property type="protein sequence ID" value="RMI00936.1"/>
    <property type="molecule type" value="Genomic_DNA"/>
</dbReference>
<evidence type="ECO:0000313" key="9">
    <source>
        <dbReference type="Proteomes" id="UP001165292"/>
    </source>
</evidence>
<sequence>MNTPSQPLFGVGDASYQAAGGSAGIERLVADFYRIMDESEAAQGVRSMYPEDLTLAREKLAAFLSGWLGGPRRYAEKFGSISIPQFHTRWPVGEAERDAWLDCMQRAIALQPYSPAFADYLLTQLRVPAERIRQAGLAIRPPARPTD</sequence>
<dbReference type="EMBL" id="JAMYBS010000005">
    <property type="protein sequence ID" value="MCO7544469.1"/>
    <property type="molecule type" value="Genomic_DNA"/>
</dbReference>
<dbReference type="RefSeq" id="WP_058074351.1">
    <property type="nucleotide sequence ID" value="NZ_DALYPK010000001.1"/>
</dbReference>
<dbReference type="Pfam" id="PF01152">
    <property type="entry name" value="Bac_globin"/>
    <property type="match status" value="1"/>
</dbReference>
<dbReference type="GO" id="GO:0020037">
    <property type="term" value="F:heme binding"/>
    <property type="evidence" value="ECO:0007669"/>
    <property type="project" value="InterPro"/>
</dbReference>
<dbReference type="GO" id="GO:0015671">
    <property type="term" value="P:oxygen transport"/>
    <property type="evidence" value="ECO:0007669"/>
    <property type="project" value="InterPro"/>
</dbReference>
<dbReference type="InterPro" id="IPR012292">
    <property type="entry name" value="Globin/Proto"/>
</dbReference>
<evidence type="ECO:0000256" key="2">
    <source>
        <dbReference type="ARBA" id="ARBA00022448"/>
    </source>
</evidence>
<dbReference type="GeneID" id="84609556"/>
<evidence type="ECO:0000256" key="5">
    <source>
        <dbReference type="ARBA" id="ARBA00023004"/>
    </source>
</evidence>
<keyword evidence="8" id="KW-1185">Reference proteome</keyword>
<keyword evidence="4" id="KW-0479">Metal-binding</keyword>
<dbReference type="InterPro" id="IPR009050">
    <property type="entry name" value="Globin-like_sf"/>
</dbReference>
<accession>A0AA41WFB0</accession>